<dbReference type="SUPFAM" id="SSF52058">
    <property type="entry name" value="L domain-like"/>
    <property type="match status" value="1"/>
</dbReference>
<feature type="domain" description="Disease resistance protein At4g27190-like leucine-rich repeats" evidence="2">
    <location>
        <begin position="43"/>
        <end position="167"/>
    </location>
</feature>
<dbReference type="Proteomes" id="UP001415857">
    <property type="component" value="Unassembled WGS sequence"/>
</dbReference>
<sequence length="212" mass="24809">MLEYLALNSKGFSGLKSPTIKECDSLGPFRGCATQHDQLPHLEELHLNRINNLECVLPLDAPLGLRFSRLRVINLSSYRKLIYLIPYDLIPYLINVEQIKVFGCRNLEKLFEYTSRSGRNVVPDPILPKLRILELIGNHGLRSICREKESWHSLEKLKGINCNQLMRLPLTTQNADTIKEIRGEEQWWSRLEWDDDHTKSTLLPFFQSYRYR</sequence>
<dbReference type="Gene3D" id="3.80.10.10">
    <property type="entry name" value="Ribonuclease Inhibitor"/>
    <property type="match status" value="1"/>
</dbReference>
<dbReference type="AlphaFoldDB" id="A0AAP0RQ29"/>
<comment type="caution">
    <text evidence="3">The sequence shown here is derived from an EMBL/GenBank/DDBJ whole genome shotgun (WGS) entry which is preliminary data.</text>
</comment>
<keyword evidence="1" id="KW-0611">Plant defense</keyword>
<dbReference type="InterPro" id="IPR057135">
    <property type="entry name" value="At4g27190-like_LRR"/>
</dbReference>
<proteinExistence type="predicted"/>
<evidence type="ECO:0000313" key="4">
    <source>
        <dbReference type="Proteomes" id="UP001415857"/>
    </source>
</evidence>
<keyword evidence="4" id="KW-1185">Reference proteome</keyword>
<name>A0AAP0RQ29_LIQFO</name>
<evidence type="ECO:0000256" key="1">
    <source>
        <dbReference type="ARBA" id="ARBA00022821"/>
    </source>
</evidence>
<dbReference type="InterPro" id="IPR050905">
    <property type="entry name" value="Plant_NBS-LRR"/>
</dbReference>
<evidence type="ECO:0000259" key="2">
    <source>
        <dbReference type="Pfam" id="PF23247"/>
    </source>
</evidence>
<accession>A0AAP0RQ29</accession>
<reference evidence="3 4" key="1">
    <citation type="journal article" date="2024" name="Plant J.">
        <title>Genome sequences and population genomics reveal climatic adaptation and genomic divergence between two closely related sweetgum species.</title>
        <authorList>
            <person name="Xu W.Q."/>
            <person name="Ren C.Q."/>
            <person name="Zhang X.Y."/>
            <person name="Comes H.P."/>
            <person name="Liu X.H."/>
            <person name="Li Y.G."/>
            <person name="Kettle C.J."/>
            <person name="Jalonen R."/>
            <person name="Gaisberger H."/>
            <person name="Ma Y.Z."/>
            <person name="Qiu Y.X."/>
        </authorList>
    </citation>
    <scope>NUCLEOTIDE SEQUENCE [LARGE SCALE GENOMIC DNA]</scope>
    <source>
        <strain evidence="3">Hangzhou</strain>
    </source>
</reference>
<dbReference type="PANTHER" id="PTHR33463">
    <property type="entry name" value="NB-ARC DOMAIN-CONTAINING PROTEIN-RELATED"/>
    <property type="match status" value="1"/>
</dbReference>
<dbReference type="Pfam" id="PF23247">
    <property type="entry name" value="LRR_RPS2"/>
    <property type="match status" value="1"/>
</dbReference>
<protein>
    <recommendedName>
        <fullName evidence="2">Disease resistance protein At4g27190-like leucine-rich repeats domain-containing protein</fullName>
    </recommendedName>
</protein>
<dbReference type="PANTHER" id="PTHR33463:SF202">
    <property type="entry name" value="NB-ARC DOMAIN-CONTAINING PROTEIN"/>
    <property type="match status" value="1"/>
</dbReference>
<dbReference type="InterPro" id="IPR032675">
    <property type="entry name" value="LRR_dom_sf"/>
</dbReference>
<evidence type="ECO:0000313" key="3">
    <source>
        <dbReference type="EMBL" id="KAK9280220.1"/>
    </source>
</evidence>
<dbReference type="EMBL" id="JBBPBK010000008">
    <property type="protein sequence ID" value="KAK9280220.1"/>
    <property type="molecule type" value="Genomic_DNA"/>
</dbReference>
<organism evidence="3 4">
    <name type="scientific">Liquidambar formosana</name>
    <name type="common">Formosan gum</name>
    <dbReference type="NCBI Taxonomy" id="63359"/>
    <lineage>
        <taxon>Eukaryota</taxon>
        <taxon>Viridiplantae</taxon>
        <taxon>Streptophyta</taxon>
        <taxon>Embryophyta</taxon>
        <taxon>Tracheophyta</taxon>
        <taxon>Spermatophyta</taxon>
        <taxon>Magnoliopsida</taxon>
        <taxon>eudicotyledons</taxon>
        <taxon>Gunneridae</taxon>
        <taxon>Pentapetalae</taxon>
        <taxon>Saxifragales</taxon>
        <taxon>Altingiaceae</taxon>
        <taxon>Liquidambar</taxon>
    </lineage>
</organism>
<gene>
    <name evidence="3" type="ORF">L1049_013907</name>
</gene>